<gene>
    <name evidence="2" type="ORF">HZA61_02725</name>
</gene>
<organism evidence="2 3">
    <name type="scientific">Eiseniibacteriota bacterium</name>
    <dbReference type="NCBI Taxonomy" id="2212470"/>
    <lineage>
        <taxon>Bacteria</taxon>
        <taxon>Candidatus Eiseniibacteriota</taxon>
    </lineage>
</organism>
<protein>
    <submittedName>
        <fullName evidence="2">YdeI/OmpD-associated family protein</fullName>
    </submittedName>
</protein>
<dbReference type="Proteomes" id="UP000696931">
    <property type="component" value="Unassembled WGS sequence"/>
</dbReference>
<name>A0A933S9V1_UNCEI</name>
<dbReference type="Pfam" id="PF08818">
    <property type="entry name" value="DUF1801"/>
    <property type="match status" value="1"/>
</dbReference>
<dbReference type="Gene3D" id="3.90.1150.200">
    <property type="match status" value="1"/>
</dbReference>
<dbReference type="Pfam" id="PF13376">
    <property type="entry name" value="OmdA"/>
    <property type="match status" value="1"/>
</dbReference>
<feature type="domain" description="YdhG-like" evidence="1">
    <location>
        <begin position="20"/>
        <end position="113"/>
    </location>
</feature>
<dbReference type="AlphaFoldDB" id="A0A933S9V1"/>
<dbReference type="InterPro" id="IPR014922">
    <property type="entry name" value="YdhG-like"/>
</dbReference>
<evidence type="ECO:0000259" key="1">
    <source>
        <dbReference type="Pfam" id="PF08818"/>
    </source>
</evidence>
<comment type="caution">
    <text evidence="2">The sequence shown here is derived from an EMBL/GenBank/DDBJ whole genome shotgun (WGS) entry which is preliminary data.</text>
</comment>
<dbReference type="SUPFAM" id="SSF159888">
    <property type="entry name" value="YdhG-like"/>
    <property type="match status" value="1"/>
</dbReference>
<dbReference type="EMBL" id="JACRIW010000020">
    <property type="protein sequence ID" value="MBI5168379.1"/>
    <property type="molecule type" value="Genomic_DNA"/>
</dbReference>
<accession>A0A933S9V1</accession>
<evidence type="ECO:0000313" key="3">
    <source>
        <dbReference type="Proteomes" id="UP000696931"/>
    </source>
</evidence>
<sequence>MPSTDPRVDAYIAKSAPFARPILEELRARVHAACPNVEETIKWGFPNFVHEGALLCSMAAFKQHCTFGFWKGKLLRAAGLKVSDEAMGQMGRLESVKDLPGKAEFRRLVKAAMTLNEGPTRVARPVTKPGTRKPIPVPADLKAALARNARARGTFESFAPSHRREYLEWITEAKRPETRAKRLAQTIEWLAEGKRRNWKYEGC</sequence>
<evidence type="ECO:0000313" key="2">
    <source>
        <dbReference type="EMBL" id="MBI5168379.1"/>
    </source>
</evidence>
<reference evidence="2" key="1">
    <citation type="submission" date="2020-07" db="EMBL/GenBank/DDBJ databases">
        <title>Huge and variable diversity of episymbiotic CPR bacteria and DPANN archaea in groundwater ecosystems.</title>
        <authorList>
            <person name="He C.Y."/>
            <person name="Keren R."/>
            <person name="Whittaker M."/>
            <person name="Farag I.F."/>
            <person name="Doudna J."/>
            <person name="Cate J.H.D."/>
            <person name="Banfield J.F."/>
        </authorList>
    </citation>
    <scope>NUCLEOTIDE SEQUENCE</scope>
    <source>
        <strain evidence="2">NC_groundwater_1813_Pr3_B-0.1um_71_17</strain>
    </source>
</reference>
<proteinExistence type="predicted"/>